<evidence type="ECO:0000313" key="4">
    <source>
        <dbReference type="Proteomes" id="UP000608071"/>
    </source>
</evidence>
<accession>A0ABR8T4Y2</accession>
<name>A0ABR8T4Y2_9BACL</name>
<evidence type="ECO:0000313" key="3">
    <source>
        <dbReference type="EMBL" id="MBD7970831.1"/>
    </source>
</evidence>
<dbReference type="InterPro" id="IPR007157">
    <property type="entry name" value="PspA_VIPP1"/>
</dbReference>
<dbReference type="RefSeq" id="WP_191804347.1">
    <property type="nucleotide sequence ID" value="NZ_JACSQL010000016.1"/>
</dbReference>
<dbReference type="PANTHER" id="PTHR31088:SF6">
    <property type="entry name" value="PHAGE SHOCK PROTEIN A"/>
    <property type="match status" value="1"/>
</dbReference>
<comment type="similarity">
    <text evidence="1">Belongs to the PspA/Vipp/IM30 family.</text>
</comment>
<proteinExistence type="inferred from homology"/>
<feature type="coiled-coil region" evidence="2">
    <location>
        <begin position="191"/>
        <end position="218"/>
    </location>
</feature>
<feature type="coiled-coil region" evidence="2">
    <location>
        <begin position="54"/>
        <end position="149"/>
    </location>
</feature>
<dbReference type="Proteomes" id="UP000608071">
    <property type="component" value="Unassembled WGS sequence"/>
</dbReference>
<dbReference type="EMBL" id="JACSQL010000016">
    <property type="protein sequence ID" value="MBD7970831.1"/>
    <property type="molecule type" value="Genomic_DNA"/>
</dbReference>
<sequence length="229" mass="25888">MGILSRFRDIMKANMHDLVTKAEDPEKMMNHYMKQLNIDIGKVKSETASVAAEERRAKRALDEVKAEVSKLQRYAEKAVESGNEEQALQFLDRKVAQVEKLGELEAIYERASSNKKNMKQMQDKLSSDLNVLEERRAELSGKIAATTAQQKINAVGSNKDVSGSVFDVIEEKVNKAYDEAMAITELREQPKDDLDDLIAQLERENNKSSDRNAEEELAAIKEKLNNKKS</sequence>
<gene>
    <name evidence="3" type="ORF">H9647_22460</name>
</gene>
<dbReference type="Pfam" id="PF04012">
    <property type="entry name" value="PspA_IM30"/>
    <property type="match status" value="1"/>
</dbReference>
<evidence type="ECO:0000256" key="2">
    <source>
        <dbReference type="SAM" id="Coils"/>
    </source>
</evidence>
<reference evidence="3 4" key="1">
    <citation type="submission" date="2020-08" db="EMBL/GenBank/DDBJ databases">
        <title>A Genomic Blueprint of the Chicken Gut Microbiome.</title>
        <authorList>
            <person name="Gilroy R."/>
            <person name="Ravi A."/>
            <person name="Getino M."/>
            <person name="Pursley I."/>
            <person name="Horton D.L."/>
            <person name="Alikhan N.-F."/>
            <person name="Baker D."/>
            <person name="Gharbi K."/>
            <person name="Hall N."/>
            <person name="Watson M."/>
            <person name="Adriaenssens E.M."/>
            <person name="Foster-Nyarko E."/>
            <person name="Jarju S."/>
            <person name="Secka A."/>
            <person name="Antonio M."/>
            <person name="Oren A."/>
            <person name="Chaudhuri R."/>
            <person name="La Ragione R.M."/>
            <person name="Hildebrand F."/>
            <person name="Pallen M.J."/>
        </authorList>
    </citation>
    <scope>NUCLEOTIDE SEQUENCE [LARGE SCALE GENOMIC DNA]</scope>
    <source>
        <strain evidence="3 4">Sa2BVA9</strain>
    </source>
</reference>
<comment type="caution">
    <text evidence="3">The sequence shown here is derived from an EMBL/GenBank/DDBJ whole genome shotgun (WGS) entry which is preliminary data.</text>
</comment>
<protein>
    <submittedName>
        <fullName evidence="3">PspA/IM30 family protein</fullName>
    </submittedName>
</protein>
<keyword evidence="4" id="KW-1185">Reference proteome</keyword>
<evidence type="ECO:0000256" key="1">
    <source>
        <dbReference type="ARBA" id="ARBA00043985"/>
    </source>
</evidence>
<dbReference type="PANTHER" id="PTHR31088">
    <property type="entry name" value="MEMBRANE-ASSOCIATED PROTEIN VIPP1, CHLOROPLASTIC"/>
    <property type="match status" value="1"/>
</dbReference>
<organism evidence="3 4">
    <name type="scientific">Paenibacillus gallinarum</name>
    <dbReference type="NCBI Taxonomy" id="2762232"/>
    <lineage>
        <taxon>Bacteria</taxon>
        <taxon>Bacillati</taxon>
        <taxon>Bacillota</taxon>
        <taxon>Bacilli</taxon>
        <taxon>Bacillales</taxon>
        <taxon>Paenibacillaceae</taxon>
        <taxon>Paenibacillus</taxon>
    </lineage>
</organism>
<keyword evidence="2" id="KW-0175">Coiled coil</keyword>